<dbReference type="EMBL" id="JBEDUW010000173">
    <property type="protein sequence ID" value="KAK9905146.1"/>
    <property type="molecule type" value="Genomic_DNA"/>
</dbReference>
<reference evidence="1 2" key="1">
    <citation type="journal article" date="2023" name="G3 (Bethesda)">
        <title>A chromosome-length genome assembly and annotation of blackberry (Rubus argutus, cv. 'Hillquist').</title>
        <authorList>
            <person name="Bruna T."/>
            <person name="Aryal R."/>
            <person name="Dudchenko O."/>
            <person name="Sargent D.J."/>
            <person name="Mead D."/>
            <person name="Buti M."/>
            <person name="Cavallini A."/>
            <person name="Hytonen T."/>
            <person name="Andres J."/>
            <person name="Pham M."/>
            <person name="Weisz D."/>
            <person name="Mascagni F."/>
            <person name="Usai G."/>
            <person name="Natali L."/>
            <person name="Bassil N."/>
            <person name="Fernandez G.E."/>
            <person name="Lomsadze A."/>
            <person name="Armour M."/>
            <person name="Olukolu B."/>
            <person name="Poorten T."/>
            <person name="Britton C."/>
            <person name="Davik J."/>
            <person name="Ashrafi H."/>
            <person name="Aiden E.L."/>
            <person name="Borodovsky M."/>
            <person name="Worthington M."/>
        </authorList>
    </citation>
    <scope>NUCLEOTIDE SEQUENCE [LARGE SCALE GENOMIC DNA]</scope>
    <source>
        <strain evidence="1">PI 553951</strain>
    </source>
</reference>
<evidence type="ECO:0000313" key="1">
    <source>
        <dbReference type="EMBL" id="KAK9905146.1"/>
    </source>
</evidence>
<sequence>MDIGDEVMENSIPSLIKDSLDSIQKGKVGSPEDIAWVDSCLIKESDISDDNWDSLKAAVVEILNFQPESLSSSSLVREELETTDDDIPIRENANDLQSFTFEGNPFLPGYKDDLEVTENLELGVDMGSWASDIEPSTEDIFRVWNLEVPVEEDDFVKQLNNALEDVDDLVAGIADLSLNQICS</sequence>
<gene>
    <name evidence="1" type="ORF">M0R45_000482</name>
</gene>
<dbReference type="AlphaFoldDB" id="A0AAW1VP82"/>
<name>A0AAW1VP82_RUBAR</name>
<organism evidence="1 2">
    <name type="scientific">Rubus argutus</name>
    <name type="common">Southern blackberry</name>
    <dbReference type="NCBI Taxonomy" id="59490"/>
    <lineage>
        <taxon>Eukaryota</taxon>
        <taxon>Viridiplantae</taxon>
        <taxon>Streptophyta</taxon>
        <taxon>Embryophyta</taxon>
        <taxon>Tracheophyta</taxon>
        <taxon>Spermatophyta</taxon>
        <taxon>Magnoliopsida</taxon>
        <taxon>eudicotyledons</taxon>
        <taxon>Gunneridae</taxon>
        <taxon>Pentapetalae</taxon>
        <taxon>rosids</taxon>
        <taxon>fabids</taxon>
        <taxon>Rosales</taxon>
        <taxon>Rosaceae</taxon>
        <taxon>Rosoideae</taxon>
        <taxon>Rosoideae incertae sedis</taxon>
        <taxon>Rubus</taxon>
    </lineage>
</organism>
<keyword evidence="2" id="KW-1185">Reference proteome</keyword>
<dbReference type="PANTHER" id="PTHR36388">
    <property type="entry name" value="OS02G0469000 PROTEIN"/>
    <property type="match status" value="1"/>
</dbReference>
<protein>
    <submittedName>
        <fullName evidence="1">Uncharacterized protein</fullName>
    </submittedName>
</protein>
<dbReference type="Proteomes" id="UP001457282">
    <property type="component" value="Unassembled WGS sequence"/>
</dbReference>
<proteinExistence type="predicted"/>
<evidence type="ECO:0000313" key="2">
    <source>
        <dbReference type="Proteomes" id="UP001457282"/>
    </source>
</evidence>
<accession>A0AAW1VP82</accession>
<dbReference type="PANTHER" id="PTHR36388:SF1">
    <property type="entry name" value="OS02G0469000 PROTEIN"/>
    <property type="match status" value="1"/>
</dbReference>
<comment type="caution">
    <text evidence="1">The sequence shown here is derived from an EMBL/GenBank/DDBJ whole genome shotgun (WGS) entry which is preliminary data.</text>
</comment>